<evidence type="ECO:0000256" key="9">
    <source>
        <dbReference type="RuleBase" id="RU363047"/>
    </source>
</evidence>
<dbReference type="Gene3D" id="1.20.1070.10">
    <property type="entry name" value="Rhodopsin 7-helix transmembrane proteins"/>
    <property type="match status" value="1"/>
</dbReference>
<feature type="transmembrane region" description="Helical" evidence="9">
    <location>
        <begin position="25"/>
        <end position="48"/>
    </location>
</feature>
<dbReference type="PRINTS" id="PR00237">
    <property type="entry name" value="GPCRRHODOPSN"/>
</dbReference>
<reference evidence="11" key="3">
    <citation type="submission" date="2025-09" db="UniProtKB">
        <authorList>
            <consortium name="Ensembl"/>
        </authorList>
    </citation>
    <scope>IDENTIFICATION</scope>
    <source>
        <strain evidence="11">Glennie</strain>
    </source>
</reference>
<dbReference type="InterPro" id="IPR000276">
    <property type="entry name" value="GPCR_Rhodpsn"/>
</dbReference>
<comment type="similarity">
    <text evidence="8">Belongs to the G-protein coupled receptor 1 family.</text>
</comment>
<keyword evidence="6 8" id="KW-0675">Receptor</keyword>
<dbReference type="PROSITE" id="PS50262">
    <property type="entry name" value="G_PROTEIN_RECEP_F1_2"/>
    <property type="match status" value="1"/>
</dbReference>
<dbReference type="PANTHER" id="PTHR48018">
    <property type="entry name" value="OLFACTORY RECEPTOR"/>
    <property type="match status" value="1"/>
</dbReference>
<evidence type="ECO:0000256" key="7">
    <source>
        <dbReference type="ARBA" id="ARBA00023224"/>
    </source>
</evidence>
<dbReference type="HOGENOM" id="CLU_012526_1_0_1"/>
<sequence length="316" mass="35714">MAEKNLSYVTEFVLSGISNHPEWQIPLFLVFLIIYLITAIGNLGIITITNIDSRLKAPMYFFLRHLAFINLGNSTAIAPKMLVNFLAGNKTISYYECATQIGCFSTLIIAEIFMLATMAYDRYMAICKPLLYRVIISRGTCTLLVILIYTYSFTEGVIVSTHVFSVSYCSSNTINHFYCDHFPLLALSCSDTHIPDTIIFAFSGSNLIFTLTVVLVSYFFIILAIVRIHSSEGRWKAFSTCTSHLTAVTVFYGTLFFMYLQPQGSHSLDTDKMASVFYTLVIPMLNPLIYSLKNKEVKGALKRLLTNSYQSFKIRM</sequence>
<dbReference type="Pfam" id="PF13853">
    <property type="entry name" value="7tm_4"/>
    <property type="match status" value="1"/>
</dbReference>
<evidence type="ECO:0000259" key="10">
    <source>
        <dbReference type="PROSITE" id="PS50262"/>
    </source>
</evidence>
<dbReference type="InterPro" id="IPR017452">
    <property type="entry name" value="GPCR_Rhodpsn_7TM"/>
</dbReference>
<dbReference type="GO" id="GO:0004984">
    <property type="term" value="F:olfactory receptor activity"/>
    <property type="evidence" value="ECO:0007669"/>
    <property type="project" value="InterPro"/>
</dbReference>
<feature type="domain" description="G-protein coupled receptors family 1 profile" evidence="10">
    <location>
        <begin position="41"/>
        <end position="290"/>
    </location>
</feature>
<name>F7F6I6_ORNAN</name>
<dbReference type="STRING" id="9258.ENSOANP00000014947"/>
<evidence type="ECO:0000256" key="8">
    <source>
        <dbReference type="RuleBase" id="RU000688"/>
    </source>
</evidence>
<dbReference type="OMA" id="HPEWQIP"/>
<keyword evidence="9" id="KW-1003">Cell membrane</keyword>
<feature type="transmembrane region" description="Helical" evidence="9">
    <location>
        <begin position="238"/>
        <end position="261"/>
    </location>
</feature>
<organism evidence="11 12">
    <name type="scientific">Ornithorhynchus anatinus</name>
    <name type="common">Duckbill platypus</name>
    <dbReference type="NCBI Taxonomy" id="9258"/>
    <lineage>
        <taxon>Eukaryota</taxon>
        <taxon>Metazoa</taxon>
        <taxon>Chordata</taxon>
        <taxon>Craniata</taxon>
        <taxon>Vertebrata</taxon>
        <taxon>Euteleostomi</taxon>
        <taxon>Mammalia</taxon>
        <taxon>Monotremata</taxon>
        <taxon>Ornithorhynchidae</taxon>
        <taxon>Ornithorhynchus</taxon>
    </lineage>
</organism>
<evidence type="ECO:0000256" key="4">
    <source>
        <dbReference type="ARBA" id="ARBA00023040"/>
    </source>
</evidence>
<dbReference type="GeneTree" id="ENSGT00950000182718"/>
<dbReference type="AlphaFoldDB" id="F7F6I6"/>
<evidence type="ECO:0000256" key="5">
    <source>
        <dbReference type="ARBA" id="ARBA00023136"/>
    </source>
</evidence>
<evidence type="ECO:0000313" key="12">
    <source>
        <dbReference type="Proteomes" id="UP000002279"/>
    </source>
</evidence>
<keyword evidence="7 8" id="KW-0807">Transducer</keyword>
<dbReference type="eggNOG" id="ENOG502SMQ4">
    <property type="taxonomic scope" value="Eukaryota"/>
</dbReference>
<evidence type="ECO:0000256" key="2">
    <source>
        <dbReference type="ARBA" id="ARBA00022692"/>
    </source>
</evidence>
<dbReference type="PRINTS" id="PR00245">
    <property type="entry name" value="OLFACTORYR"/>
</dbReference>
<keyword evidence="5 9" id="KW-0472">Membrane</keyword>
<evidence type="ECO:0000256" key="6">
    <source>
        <dbReference type="ARBA" id="ARBA00023170"/>
    </source>
</evidence>
<evidence type="ECO:0000256" key="3">
    <source>
        <dbReference type="ARBA" id="ARBA00022989"/>
    </source>
</evidence>
<dbReference type="Proteomes" id="UP000002279">
    <property type="component" value="Chromosome 3"/>
</dbReference>
<proteinExistence type="inferred from homology"/>
<accession>F7F6I6</accession>
<comment type="subcellular location">
    <subcellularLocation>
        <location evidence="9">Cell membrane</location>
        <topology evidence="9">Multi-pass membrane protein</topology>
    </subcellularLocation>
    <subcellularLocation>
        <location evidence="1">Membrane</location>
        <topology evidence="1">Multi-pass membrane protein</topology>
    </subcellularLocation>
</comment>
<keyword evidence="9" id="KW-0716">Sensory transduction</keyword>
<dbReference type="FunFam" id="1.20.1070.10:FF:000003">
    <property type="entry name" value="Olfactory receptor"/>
    <property type="match status" value="1"/>
</dbReference>
<dbReference type="InParanoid" id="F7F6I6"/>
<dbReference type="GO" id="GO:0004930">
    <property type="term" value="F:G protein-coupled receptor activity"/>
    <property type="evidence" value="ECO:0007669"/>
    <property type="project" value="UniProtKB-KW"/>
</dbReference>
<evidence type="ECO:0000256" key="1">
    <source>
        <dbReference type="ARBA" id="ARBA00004141"/>
    </source>
</evidence>
<dbReference type="Ensembl" id="ENSOANT00000014950.3">
    <property type="protein sequence ID" value="ENSOANP00000014947.3"/>
    <property type="gene ID" value="ENSOANG00000020997.2"/>
</dbReference>
<dbReference type="PROSITE" id="PS00237">
    <property type="entry name" value="G_PROTEIN_RECEP_F1_1"/>
    <property type="match status" value="1"/>
</dbReference>
<keyword evidence="3 9" id="KW-1133">Transmembrane helix</keyword>
<feature type="transmembrane region" description="Helical" evidence="9">
    <location>
        <begin position="207"/>
        <end position="226"/>
    </location>
</feature>
<dbReference type="GO" id="GO:0005886">
    <property type="term" value="C:plasma membrane"/>
    <property type="evidence" value="ECO:0007669"/>
    <property type="project" value="UniProtKB-SubCell"/>
</dbReference>
<dbReference type="FunCoup" id="F7F6I6">
    <property type="interactions" value="168"/>
</dbReference>
<feature type="transmembrane region" description="Helical" evidence="9">
    <location>
        <begin position="98"/>
        <end position="118"/>
    </location>
</feature>
<keyword evidence="12" id="KW-1185">Reference proteome</keyword>
<keyword evidence="9" id="KW-0552">Olfaction</keyword>
<keyword evidence="2 8" id="KW-0812">Transmembrane</keyword>
<reference evidence="11 12" key="1">
    <citation type="journal article" date="2008" name="Nature">
        <title>Genome analysis of the platypus reveals unique signatures of evolution.</title>
        <authorList>
            <person name="Warren W.C."/>
            <person name="Hillier L.W."/>
            <person name="Marshall Graves J.A."/>
            <person name="Birney E."/>
            <person name="Ponting C.P."/>
            <person name="Grutzner F."/>
            <person name="Belov K."/>
            <person name="Miller W."/>
            <person name="Clarke L."/>
            <person name="Chinwalla A.T."/>
            <person name="Yang S.P."/>
            <person name="Heger A."/>
            <person name="Locke D.P."/>
            <person name="Miethke P."/>
            <person name="Waters P.D."/>
            <person name="Veyrunes F."/>
            <person name="Fulton L."/>
            <person name="Fulton B."/>
            <person name="Graves T."/>
            <person name="Wallis J."/>
            <person name="Puente X.S."/>
            <person name="Lopez-Otin C."/>
            <person name="Ordonez G.R."/>
            <person name="Eichler E.E."/>
            <person name="Chen L."/>
            <person name="Cheng Z."/>
            <person name="Deakin J.E."/>
            <person name="Alsop A."/>
            <person name="Thompson K."/>
            <person name="Kirby P."/>
            <person name="Papenfuss A.T."/>
            <person name="Wakefield M.J."/>
            <person name="Olender T."/>
            <person name="Lancet D."/>
            <person name="Huttley G.A."/>
            <person name="Smit A.F."/>
            <person name="Pask A."/>
            <person name="Temple-Smith P."/>
            <person name="Batzer M.A."/>
            <person name="Walker J.A."/>
            <person name="Konkel M.K."/>
            <person name="Harris R.S."/>
            <person name="Whittington C.M."/>
            <person name="Wong E.S."/>
            <person name="Gemmell N.J."/>
            <person name="Buschiazzo E."/>
            <person name="Vargas Jentzsch I.M."/>
            <person name="Merkel A."/>
            <person name="Schmitz J."/>
            <person name="Zemann A."/>
            <person name="Churakov G."/>
            <person name="Kriegs J.O."/>
            <person name="Brosius J."/>
            <person name="Murchison E.P."/>
            <person name="Sachidanandam R."/>
            <person name="Smith C."/>
            <person name="Hannon G.J."/>
            <person name="Tsend-Ayush E."/>
            <person name="McMillan D."/>
            <person name="Attenborough R."/>
            <person name="Rens W."/>
            <person name="Ferguson-Smith M."/>
            <person name="Lefevre C.M."/>
            <person name="Sharp J.A."/>
            <person name="Nicholas K.R."/>
            <person name="Ray D.A."/>
            <person name="Kube M."/>
            <person name="Reinhardt R."/>
            <person name="Pringle T.H."/>
            <person name="Taylor J."/>
            <person name="Jones R.C."/>
            <person name="Nixon B."/>
            <person name="Dacheux J.L."/>
            <person name="Niwa H."/>
            <person name="Sekita Y."/>
            <person name="Huang X."/>
            <person name="Stark A."/>
            <person name="Kheradpour P."/>
            <person name="Kellis M."/>
            <person name="Flicek P."/>
            <person name="Chen Y."/>
            <person name="Webber C."/>
            <person name="Hardison R."/>
            <person name="Nelson J."/>
            <person name="Hallsworth-Pepin K."/>
            <person name="Delehaunty K."/>
            <person name="Markovic C."/>
            <person name="Minx P."/>
            <person name="Feng Y."/>
            <person name="Kremitzki C."/>
            <person name="Mitreva M."/>
            <person name="Glasscock J."/>
            <person name="Wylie T."/>
            <person name="Wohldmann P."/>
            <person name="Thiru P."/>
            <person name="Nhan M.N."/>
            <person name="Pohl C.S."/>
            <person name="Smith S.M."/>
            <person name="Hou S."/>
            <person name="Nefedov M."/>
            <person name="de Jong P.J."/>
            <person name="Renfree M.B."/>
            <person name="Mardis E.R."/>
            <person name="Wilson R.K."/>
        </authorList>
    </citation>
    <scope>NUCLEOTIDE SEQUENCE [LARGE SCALE GENOMIC DNA]</scope>
    <source>
        <strain evidence="11 12">Glennie</strain>
    </source>
</reference>
<protein>
    <recommendedName>
        <fullName evidence="9">Olfactory receptor</fullName>
    </recommendedName>
</protein>
<feature type="transmembrane region" description="Helical" evidence="9">
    <location>
        <begin position="273"/>
        <end position="292"/>
    </location>
</feature>
<reference evidence="11" key="2">
    <citation type="submission" date="2025-08" db="UniProtKB">
        <authorList>
            <consortium name="Ensembl"/>
        </authorList>
    </citation>
    <scope>IDENTIFICATION</scope>
    <source>
        <strain evidence="11">Glennie</strain>
    </source>
</reference>
<dbReference type="SUPFAM" id="SSF81321">
    <property type="entry name" value="Family A G protein-coupled receptor-like"/>
    <property type="match status" value="1"/>
</dbReference>
<keyword evidence="4 8" id="KW-0297">G-protein coupled receptor</keyword>
<evidence type="ECO:0000313" key="11">
    <source>
        <dbReference type="Ensembl" id="ENSOANP00000014947.3"/>
    </source>
</evidence>
<feature type="transmembrane region" description="Helical" evidence="9">
    <location>
        <begin position="60"/>
        <end position="78"/>
    </location>
</feature>
<gene>
    <name evidence="11" type="primary">LOC100084137</name>
</gene>
<dbReference type="InterPro" id="IPR000725">
    <property type="entry name" value="Olfact_rcpt"/>
</dbReference>